<dbReference type="InterPro" id="IPR035647">
    <property type="entry name" value="EFG_III/V"/>
</dbReference>
<dbReference type="SUPFAM" id="SSF54980">
    <property type="entry name" value="EF-G C-terminal domain-like"/>
    <property type="match status" value="1"/>
</dbReference>
<dbReference type="GO" id="GO:0005759">
    <property type="term" value="C:mitochondrial matrix"/>
    <property type="evidence" value="ECO:0007669"/>
    <property type="project" value="UniProtKB-ARBA"/>
</dbReference>
<keyword evidence="2" id="KW-0251">Elongation factor</keyword>
<evidence type="ECO:0000256" key="2">
    <source>
        <dbReference type="ARBA" id="ARBA00022768"/>
    </source>
</evidence>
<dbReference type="InterPro" id="IPR009022">
    <property type="entry name" value="EFG_III"/>
</dbReference>
<dbReference type="EMBL" id="KZ308124">
    <property type="protein sequence ID" value="KAG8222143.1"/>
    <property type="molecule type" value="Genomic_DNA"/>
</dbReference>
<evidence type="ECO:0000256" key="5">
    <source>
        <dbReference type="ARBA" id="ARBA00023134"/>
    </source>
</evidence>
<dbReference type="FunFam" id="3.40.50.300:FF:000514">
    <property type="entry name" value="Ribosome-releasing factor 2, mitochondrial"/>
    <property type="match status" value="1"/>
</dbReference>
<dbReference type="Pfam" id="PF22042">
    <property type="entry name" value="EF-G_D2"/>
    <property type="match status" value="1"/>
</dbReference>
<dbReference type="InterPro" id="IPR009000">
    <property type="entry name" value="Transl_B-barrel_sf"/>
</dbReference>
<feature type="non-terminal residue" evidence="7">
    <location>
        <position position="645"/>
    </location>
</feature>
<dbReference type="SUPFAM" id="SSF54211">
    <property type="entry name" value="Ribosomal protein S5 domain 2-like"/>
    <property type="match status" value="1"/>
</dbReference>
<evidence type="ECO:0000256" key="4">
    <source>
        <dbReference type="ARBA" id="ARBA00023128"/>
    </source>
</evidence>
<evidence type="ECO:0000259" key="6">
    <source>
        <dbReference type="PROSITE" id="PS51722"/>
    </source>
</evidence>
<dbReference type="InterPro" id="IPR020568">
    <property type="entry name" value="Ribosomal_Su5_D2-typ_SF"/>
</dbReference>
<dbReference type="PROSITE" id="PS00301">
    <property type="entry name" value="G_TR_1"/>
    <property type="match status" value="1"/>
</dbReference>
<dbReference type="PROSITE" id="PS51722">
    <property type="entry name" value="G_TR_2"/>
    <property type="match status" value="1"/>
</dbReference>
<dbReference type="Pfam" id="PF14492">
    <property type="entry name" value="EFG_III"/>
    <property type="match status" value="1"/>
</dbReference>
<dbReference type="SUPFAM" id="SSF52540">
    <property type="entry name" value="P-loop containing nucleoside triphosphate hydrolases"/>
    <property type="match status" value="1"/>
</dbReference>
<dbReference type="GO" id="GO:0032790">
    <property type="term" value="P:ribosome disassembly"/>
    <property type="evidence" value="ECO:0007669"/>
    <property type="project" value="TreeGrafter"/>
</dbReference>
<dbReference type="PANTHER" id="PTHR43261">
    <property type="entry name" value="TRANSLATION ELONGATION FACTOR G-RELATED"/>
    <property type="match status" value="1"/>
</dbReference>
<feature type="domain" description="Tr-type G" evidence="6">
    <location>
        <begin position="36"/>
        <end position="311"/>
    </location>
</feature>
<dbReference type="InterPro" id="IPR000795">
    <property type="entry name" value="T_Tr_GTP-bd_dom"/>
</dbReference>
<keyword evidence="4" id="KW-0496">Mitochondrion</keyword>
<dbReference type="Gene3D" id="3.40.50.300">
    <property type="entry name" value="P-loop containing nucleotide triphosphate hydrolases"/>
    <property type="match status" value="1"/>
</dbReference>
<dbReference type="SUPFAM" id="SSF50447">
    <property type="entry name" value="Translation proteins"/>
    <property type="match status" value="1"/>
</dbReference>
<dbReference type="GO" id="GO:0003746">
    <property type="term" value="F:translation elongation factor activity"/>
    <property type="evidence" value="ECO:0007669"/>
    <property type="project" value="UniProtKB-KW"/>
</dbReference>
<gene>
    <name evidence="7" type="ORF">J437_LFUL002140</name>
</gene>
<dbReference type="FunFam" id="3.30.70.870:FF:000001">
    <property type="entry name" value="Elongation factor G"/>
    <property type="match status" value="1"/>
</dbReference>
<proteinExistence type="predicted"/>
<dbReference type="InterPro" id="IPR041095">
    <property type="entry name" value="EFG_II"/>
</dbReference>
<reference evidence="7" key="1">
    <citation type="submission" date="2013-04" db="EMBL/GenBank/DDBJ databases">
        <authorList>
            <person name="Qu J."/>
            <person name="Murali S.C."/>
            <person name="Bandaranaike D."/>
            <person name="Bellair M."/>
            <person name="Blankenburg K."/>
            <person name="Chao H."/>
            <person name="Dinh H."/>
            <person name="Doddapaneni H."/>
            <person name="Downs B."/>
            <person name="Dugan-Rocha S."/>
            <person name="Elkadiri S."/>
            <person name="Gnanaolivu R.D."/>
            <person name="Hernandez B."/>
            <person name="Javaid M."/>
            <person name="Jayaseelan J.C."/>
            <person name="Lee S."/>
            <person name="Li M."/>
            <person name="Ming W."/>
            <person name="Munidasa M."/>
            <person name="Muniz J."/>
            <person name="Nguyen L."/>
            <person name="Ongeri F."/>
            <person name="Osuji N."/>
            <person name="Pu L.-L."/>
            <person name="Puazo M."/>
            <person name="Qu C."/>
            <person name="Quiroz J."/>
            <person name="Raj R."/>
            <person name="Weissenberger G."/>
            <person name="Xin Y."/>
            <person name="Zou X."/>
            <person name="Han Y."/>
            <person name="Richards S."/>
            <person name="Worley K."/>
            <person name="Muzny D."/>
            <person name="Gibbs R."/>
        </authorList>
    </citation>
    <scope>NUCLEOTIDE SEQUENCE</scope>
    <source>
        <strain evidence="7">Sampled in the wild</strain>
    </source>
</reference>
<dbReference type="OrthoDB" id="198619at2759"/>
<dbReference type="PANTHER" id="PTHR43261:SF1">
    <property type="entry name" value="RIBOSOME-RELEASING FACTOR 2, MITOCHONDRIAL"/>
    <property type="match status" value="1"/>
</dbReference>
<comment type="caution">
    <text evidence="7">The sequence shown here is derived from an EMBL/GenBank/DDBJ whole genome shotgun (WGS) entry which is preliminary data.</text>
</comment>
<dbReference type="GO" id="GO:0003924">
    <property type="term" value="F:GTPase activity"/>
    <property type="evidence" value="ECO:0007669"/>
    <property type="project" value="InterPro"/>
</dbReference>
<reference evidence="7" key="2">
    <citation type="submission" date="2017-10" db="EMBL/GenBank/DDBJ databases">
        <title>Ladona fulva Genome sequencing and assembly.</title>
        <authorList>
            <person name="Murali S."/>
            <person name="Richards S."/>
            <person name="Bandaranaike D."/>
            <person name="Bellair M."/>
            <person name="Blankenburg K."/>
            <person name="Chao H."/>
            <person name="Dinh H."/>
            <person name="Doddapaneni H."/>
            <person name="Dugan-Rocha S."/>
            <person name="Elkadiri S."/>
            <person name="Gnanaolivu R."/>
            <person name="Hernandez B."/>
            <person name="Skinner E."/>
            <person name="Javaid M."/>
            <person name="Lee S."/>
            <person name="Li M."/>
            <person name="Ming W."/>
            <person name="Munidasa M."/>
            <person name="Muniz J."/>
            <person name="Nguyen L."/>
            <person name="Hughes D."/>
            <person name="Osuji N."/>
            <person name="Pu L.-L."/>
            <person name="Puazo M."/>
            <person name="Qu C."/>
            <person name="Quiroz J."/>
            <person name="Raj R."/>
            <person name="Weissenberger G."/>
            <person name="Xin Y."/>
            <person name="Zou X."/>
            <person name="Han Y."/>
            <person name="Worley K."/>
            <person name="Muzny D."/>
            <person name="Gibbs R."/>
        </authorList>
    </citation>
    <scope>NUCLEOTIDE SEQUENCE</scope>
    <source>
        <strain evidence="7">Sampled in the wild</strain>
    </source>
</reference>
<dbReference type="AlphaFoldDB" id="A0A8K0JTF7"/>
<organism evidence="7 8">
    <name type="scientific">Ladona fulva</name>
    <name type="common">Scarce chaser dragonfly</name>
    <name type="synonym">Libellula fulva</name>
    <dbReference type="NCBI Taxonomy" id="123851"/>
    <lineage>
        <taxon>Eukaryota</taxon>
        <taxon>Metazoa</taxon>
        <taxon>Ecdysozoa</taxon>
        <taxon>Arthropoda</taxon>
        <taxon>Hexapoda</taxon>
        <taxon>Insecta</taxon>
        <taxon>Pterygota</taxon>
        <taxon>Palaeoptera</taxon>
        <taxon>Odonata</taxon>
        <taxon>Epiprocta</taxon>
        <taxon>Anisoptera</taxon>
        <taxon>Libelluloidea</taxon>
        <taxon>Libellulidae</taxon>
        <taxon>Ladona</taxon>
    </lineage>
</organism>
<dbReference type="GO" id="GO:0005525">
    <property type="term" value="F:GTP binding"/>
    <property type="evidence" value="ECO:0007669"/>
    <property type="project" value="UniProtKB-KW"/>
</dbReference>
<evidence type="ECO:0000313" key="7">
    <source>
        <dbReference type="EMBL" id="KAG8222143.1"/>
    </source>
</evidence>
<dbReference type="PRINTS" id="PR00315">
    <property type="entry name" value="ELONGATNFCT"/>
</dbReference>
<keyword evidence="3" id="KW-0648">Protein biosynthesis</keyword>
<dbReference type="Gene3D" id="2.40.30.10">
    <property type="entry name" value="Translation factors"/>
    <property type="match status" value="1"/>
</dbReference>
<dbReference type="CDD" id="cd01886">
    <property type="entry name" value="EF-G"/>
    <property type="match status" value="1"/>
</dbReference>
<evidence type="ECO:0000256" key="1">
    <source>
        <dbReference type="ARBA" id="ARBA00022741"/>
    </source>
</evidence>
<dbReference type="Pfam" id="PF00009">
    <property type="entry name" value="GTP_EFTU"/>
    <property type="match status" value="1"/>
</dbReference>
<keyword evidence="1" id="KW-0547">Nucleotide-binding</keyword>
<dbReference type="InterPro" id="IPR053905">
    <property type="entry name" value="EF-G-like_DII"/>
</dbReference>
<sequence>MSWVSLVLIRPKFMIVKGCFRRYFSSRGKIGDSSLEKIRNIGILAHIDAGKTTTTERMLYYSGLINAMGEVHHGNTVTDYMDQERARGITITSAAVSFSWCGHRINLVDTPGHIDFTMEVEQTLQVLDGAIVILDASAGVEAQTLTVWKQADHYSIPRIVFLNKMDRKDADLKLCVDSITSKFPEVIPLLCQIPLKDSAKNLIGIIDLPSMMKLTWDQKALSQKDHGELWENANEARNNLVEKLADLDDSIAEKVIMDENIASISGETILKSIKNATITQKGVPILCGSSYRNTGVQPLMDAVLHFLPSPSERLWTEFESNLCRSFADNFYAKAFKIIHDKQRGPLTFVRIYSGTFKKGQKIYNLRSQKSEVASKLMIATADDYEDVENVETGNIAVVSGLKETVAGDVITNGTSAAKAAKSYLMKKKGMSEEEVDSAFSKGANAPDPVFYCSVEPSTQAYQNALDRALNELAREDPSLKVSVDNETGQTVLGGMGELHLEIIKERLVSDYKVEVDLGPLQIAYKENPISDCKDSFEFTHKIGSTTHEVKLTISLTANESPVEKEGKSKSVPLVLDKSPESASNIAAVTLKQLQAVRQGVEIALSNGPKLGCPVINTEVTLHWLEVRRGTSETILASSVTNAIQR</sequence>
<dbReference type="NCBIfam" id="TIGR00231">
    <property type="entry name" value="small_GTP"/>
    <property type="match status" value="1"/>
</dbReference>
<dbReference type="GO" id="GO:0032543">
    <property type="term" value="P:mitochondrial translation"/>
    <property type="evidence" value="ECO:0007669"/>
    <property type="project" value="TreeGrafter"/>
</dbReference>
<dbReference type="Proteomes" id="UP000792457">
    <property type="component" value="Unassembled WGS sequence"/>
</dbReference>
<protein>
    <recommendedName>
        <fullName evidence="6">Tr-type G domain-containing protein</fullName>
    </recommendedName>
</protein>
<dbReference type="Gene3D" id="3.30.70.870">
    <property type="entry name" value="Elongation Factor G (Translational Gtpase), domain 3"/>
    <property type="match status" value="1"/>
</dbReference>
<dbReference type="InterPro" id="IPR031157">
    <property type="entry name" value="G_TR_CS"/>
</dbReference>
<keyword evidence="5" id="KW-0342">GTP-binding</keyword>
<dbReference type="InterPro" id="IPR005225">
    <property type="entry name" value="Small_GTP-bd"/>
</dbReference>
<dbReference type="InterPro" id="IPR027417">
    <property type="entry name" value="P-loop_NTPase"/>
</dbReference>
<evidence type="ECO:0000313" key="8">
    <source>
        <dbReference type="Proteomes" id="UP000792457"/>
    </source>
</evidence>
<dbReference type="CDD" id="cd16262">
    <property type="entry name" value="EFG_III"/>
    <property type="match status" value="1"/>
</dbReference>
<evidence type="ECO:0000256" key="3">
    <source>
        <dbReference type="ARBA" id="ARBA00022917"/>
    </source>
</evidence>
<name>A0A8K0JTF7_LADFU</name>
<keyword evidence="8" id="KW-1185">Reference proteome</keyword>
<accession>A0A8K0JTF7</accession>